<dbReference type="GO" id="GO:0008168">
    <property type="term" value="F:methyltransferase activity"/>
    <property type="evidence" value="ECO:0007669"/>
    <property type="project" value="UniProtKB-KW"/>
</dbReference>
<gene>
    <name evidence="5" type="primary">trmJ</name>
    <name evidence="7" type="ORF">ACFQ4M_07110</name>
</gene>
<keyword evidence="3" id="KW-0808">Transferase</keyword>
<comment type="function">
    <text evidence="5">Catalyzes the formation of 2'O-methylated cytidine (Cm32) or 2'O-methylated uridine (Um32) at position 32 in tRNA.</text>
</comment>
<dbReference type="PANTHER" id="PTHR42786">
    <property type="entry name" value="TRNA/RRNA METHYLTRANSFERASE"/>
    <property type="match status" value="1"/>
</dbReference>
<proteinExistence type="inferred from homology"/>
<keyword evidence="4 5" id="KW-0949">S-adenosyl-L-methionine</keyword>
<reference evidence="8" key="1">
    <citation type="journal article" date="2019" name="Int. J. Syst. Evol. Microbiol.">
        <title>The Global Catalogue of Microorganisms (GCM) 10K type strain sequencing project: providing services to taxonomists for standard genome sequencing and annotation.</title>
        <authorList>
            <consortium name="The Broad Institute Genomics Platform"/>
            <consortium name="The Broad Institute Genome Sequencing Center for Infectious Disease"/>
            <person name="Wu L."/>
            <person name="Ma J."/>
        </authorList>
    </citation>
    <scope>NUCLEOTIDE SEQUENCE [LARGE SCALE GENOMIC DNA]</scope>
    <source>
        <strain evidence="8">CCUG 48884</strain>
    </source>
</reference>
<sequence>MNRPLALDRIRIVLSRTTHPGNIGAAARAMKVMGLHELWLVAPESFPDEVASARASGAGDILATARVVDCLQDALADTVFSAALTARRRELSLPRMQARDAALEIVGRCADGPVALVFGNETSGLTNEEVGLCSLPVTIPTNPDFSSLNLGAAVQVLAYELRMAAIGAEAVLEPDTFGEPATHADFEGFMAHLERAVTASGFHDPANPKRLLPRIRRLFNRVRLEREEVAILRGMLTTFEQPRRRG</sequence>
<evidence type="ECO:0000256" key="2">
    <source>
        <dbReference type="ARBA" id="ARBA00022603"/>
    </source>
</evidence>
<keyword evidence="2 5" id="KW-0489">Methyltransferase</keyword>
<organism evidence="7 8">
    <name type="scientific">Thauera mechernichensis</name>
    <dbReference type="NCBI Taxonomy" id="82788"/>
    <lineage>
        <taxon>Bacteria</taxon>
        <taxon>Pseudomonadati</taxon>
        <taxon>Pseudomonadota</taxon>
        <taxon>Betaproteobacteria</taxon>
        <taxon>Rhodocyclales</taxon>
        <taxon>Zoogloeaceae</taxon>
        <taxon>Thauera</taxon>
    </lineage>
</organism>
<keyword evidence="8" id="KW-1185">Reference proteome</keyword>
<dbReference type="Pfam" id="PF00588">
    <property type="entry name" value="SpoU_methylase"/>
    <property type="match status" value="1"/>
</dbReference>
<feature type="domain" description="tRNA/rRNA methyltransferase SpoU type" evidence="6">
    <location>
        <begin position="10"/>
        <end position="159"/>
    </location>
</feature>
<evidence type="ECO:0000256" key="3">
    <source>
        <dbReference type="ARBA" id="ARBA00022679"/>
    </source>
</evidence>
<comment type="subcellular location">
    <subcellularLocation>
        <location evidence="5">Cytoplasm</location>
    </subcellularLocation>
</comment>
<evidence type="ECO:0000256" key="4">
    <source>
        <dbReference type="ARBA" id="ARBA00022691"/>
    </source>
</evidence>
<evidence type="ECO:0000259" key="6">
    <source>
        <dbReference type="Pfam" id="PF00588"/>
    </source>
</evidence>
<comment type="subunit">
    <text evidence="5">Homodimer.</text>
</comment>
<dbReference type="InterPro" id="IPR004384">
    <property type="entry name" value="RNA_MeTrfase_TrmJ/LasT"/>
</dbReference>
<comment type="similarity">
    <text evidence="1">Belongs to the class IV-like SAM-binding methyltransferase superfamily. RNA methyltransferase TrmH family.</text>
</comment>
<dbReference type="PANTHER" id="PTHR42786:SF2">
    <property type="entry name" value="TRNA (CYTIDINE_URIDINE-2'-O-)-METHYLTRANSFERASE TRMJ"/>
    <property type="match status" value="1"/>
</dbReference>
<dbReference type="RefSeq" id="WP_002937359.1">
    <property type="nucleotide sequence ID" value="NZ_JARQZE010000007.1"/>
</dbReference>
<dbReference type="Proteomes" id="UP001597158">
    <property type="component" value="Unassembled WGS sequence"/>
</dbReference>
<dbReference type="InterPro" id="IPR029028">
    <property type="entry name" value="Alpha/beta_knot_MTases"/>
</dbReference>
<dbReference type="InterPro" id="IPR001537">
    <property type="entry name" value="SpoU_MeTrfase"/>
</dbReference>
<dbReference type="GO" id="GO:0032259">
    <property type="term" value="P:methylation"/>
    <property type="evidence" value="ECO:0007669"/>
    <property type="project" value="UniProtKB-KW"/>
</dbReference>
<dbReference type="Gene3D" id="3.40.1280.10">
    <property type="match status" value="1"/>
</dbReference>
<comment type="caution">
    <text evidence="7">The sequence shown here is derived from an EMBL/GenBank/DDBJ whole genome shotgun (WGS) entry which is preliminary data.</text>
</comment>
<dbReference type="SUPFAM" id="SSF75217">
    <property type="entry name" value="alpha/beta knot"/>
    <property type="match status" value="1"/>
</dbReference>
<protein>
    <recommendedName>
        <fullName evidence="5">tRNA (cytidine/uridine-2'-O-)-methyltransferase TrmJ</fullName>
        <ecNumber evidence="5">2.1.1.200</ecNumber>
    </recommendedName>
    <alternativeName>
        <fullName evidence="5">tRNA (cytidine(32)/uridine(32)-2'-O)-methyltransferase</fullName>
    </alternativeName>
    <alternativeName>
        <fullName evidence="5">tRNA Cm32/Um32 methyltransferase</fullName>
    </alternativeName>
</protein>
<comment type="catalytic activity">
    <reaction evidence="5">
        <text>cytidine(32) in tRNA + S-adenosyl-L-methionine = 2'-O-methylcytidine(32) in tRNA + S-adenosyl-L-homocysteine + H(+)</text>
        <dbReference type="Rhea" id="RHEA:42932"/>
        <dbReference type="Rhea" id="RHEA-COMP:10288"/>
        <dbReference type="Rhea" id="RHEA-COMP:10289"/>
        <dbReference type="ChEBI" id="CHEBI:15378"/>
        <dbReference type="ChEBI" id="CHEBI:57856"/>
        <dbReference type="ChEBI" id="CHEBI:59789"/>
        <dbReference type="ChEBI" id="CHEBI:74495"/>
        <dbReference type="ChEBI" id="CHEBI:82748"/>
        <dbReference type="EC" id="2.1.1.200"/>
    </reaction>
</comment>
<evidence type="ECO:0000313" key="7">
    <source>
        <dbReference type="EMBL" id="MFD1263350.1"/>
    </source>
</evidence>
<dbReference type="NCBIfam" id="TIGR00050">
    <property type="entry name" value="rRNA_methyl_1"/>
    <property type="match status" value="1"/>
</dbReference>
<dbReference type="CDD" id="cd18093">
    <property type="entry name" value="SpoU-like_TrmJ"/>
    <property type="match status" value="1"/>
</dbReference>
<dbReference type="EMBL" id="JBHTMC010000013">
    <property type="protein sequence ID" value="MFD1263350.1"/>
    <property type="molecule type" value="Genomic_DNA"/>
</dbReference>
<accession>A0ABW3WDG5</accession>
<dbReference type="Gene3D" id="1.10.8.590">
    <property type="match status" value="1"/>
</dbReference>
<keyword evidence="5" id="KW-0819">tRNA processing</keyword>
<evidence type="ECO:0000256" key="1">
    <source>
        <dbReference type="ARBA" id="ARBA00007228"/>
    </source>
</evidence>
<dbReference type="EC" id="2.1.1.200" evidence="5"/>
<dbReference type="InterPro" id="IPR029026">
    <property type="entry name" value="tRNA_m1G_MTases_N"/>
</dbReference>
<comment type="catalytic activity">
    <reaction evidence="5">
        <text>uridine(32) in tRNA + S-adenosyl-L-methionine = 2'-O-methyluridine(32) in tRNA + S-adenosyl-L-homocysteine + H(+)</text>
        <dbReference type="Rhea" id="RHEA:42936"/>
        <dbReference type="Rhea" id="RHEA-COMP:10107"/>
        <dbReference type="Rhea" id="RHEA-COMP:10290"/>
        <dbReference type="ChEBI" id="CHEBI:15378"/>
        <dbReference type="ChEBI" id="CHEBI:57856"/>
        <dbReference type="ChEBI" id="CHEBI:59789"/>
        <dbReference type="ChEBI" id="CHEBI:65315"/>
        <dbReference type="ChEBI" id="CHEBI:74478"/>
        <dbReference type="EC" id="2.1.1.200"/>
    </reaction>
</comment>
<evidence type="ECO:0000313" key="8">
    <source>
        <dbReference type="Proteomes" id="UP001597158"/>
    </source>
</evidence>
<name>A0ABW3WDG5_9RHOO</name>
<evidence type="ECO:0000256" key="5">
    <source>
        <dbReference type="RuleBase" id="RU362024"/>
    </source>
</evidence>
<dbReference type="PIRSF" id="PIRSF004808">
    <property type="entry name" value="LasT"/>
    <property type="match status" value="1"/>
</dbReference>
<keyword evidence="5" id="KW-0963">Cytoplasm</keyword>